<dbReference type="InterPro" id="IPR050272">
    <property type="entry name" value="Isochorismatase-like_hydrls"/>
</dbReference>
<evidence type="ECO:0000313" key="4">
    <source>
        <dbReference type="Proteomes" id="UP000565262"/>
    </source>
</evidence>
<feature type="domain" description="Isochorismatase-like" evidence="2">
    <location>
        <begin position="4"/>
        <end position="142"/>
    </location>
</feature>
<keyword evidence="1" id="KW-0378">Hydrolase</keyword>
<proteinExistence type="predicted"/>
<evidence type="ECO:0000256" key="1">
    <source>
        <dbReference type="ARBA" id="ARBA00022801"/>
    </source>
</evidence>
<dbReference type="Proteomes" id="UP000565262">
    <property type="component" value="Unassembled WGS sequence"/>
</dbReference>
<sequence>MSDTALLVIDVQESFKHTKYWQDDDFPRFQNNLTALIQQAHQLNWQLIYVLHNEDDGVFSPESGYVRLMPFLSSEPGDQIFNKRVHNAMTDSGLHAWLQDKKINKLRVCGIRTEQCCETTTRIASDLGYQVDYVLDATLTFPMMHPLTKEVVTPEQIYNRTALVLHQRFADITSVQDYY</sequence>
<organism evidence="3 4">
    <name type="scientific">Oceanospirillum sediminis</name>
    <dbReference type="NCBI Taxonomy" id="2760088"/>
    <lineage>
        <taxon>Bacteria</taxon>
        <taxon>Pseudomonadati</taxon>
        <taxon>Pseudomonadota</taxon>
        <taxon>Gammaproteobacteria</taxon>
        <taxon>Oceanospirillales</taxon>
        <taxon>Oceanospirillaceae</taxon>
        <taxon>Oceanospirillum</taxon>
    </lineage>
</organism>
<dbReference type="InterPro" id="IPR000868">
    <property type="entry name" value="Isochorismatase-like_dom"/>
</dbReference>
<reference evidence="3 4" key="1">
    <citation type="submission" date="2020-08" db="EMBL/GenBank/DDBJ databases">
        <title>Oceanospirillum sp. nov. isolated from marine sediment.</title>
        <authorList>
            <person name="Ji X."/>
        </authorList>
    </citation>
    <scope>NUCLEOTIDE SEQUENCE [LARGE SCALE GENOMIC DNA]</scope>
    <source>
        <strain evidence="3 4">D5</strain>
    </source>
</reference>
<name>A0A839IMZ5_9GAMM</name>
<dbReference type="EMBL" id="JACJFM010000004">
    <property type="protein sequence ID" value="MBB1485882.1"/>
    <property type="molecule type" value="Genomic_DNA"/>
</dbReference>
<accession>A0A839IMZ5</accession>
<dbReference type="Pfam" id="PF00857">
    <property type="entry name" value="Isochorismatase"/>
    <property type="match status" value="1"/>
</dbReference>
<evidence type="ECO:0000259" key="2">
    <source>
        <dbReference type="Pfam" id="PF00857"/>
    </source>
</evidence>
<dbReference type="InterPro" id="IPR036380">
    <property type="entry name" value="Isochorismatase-like_sf"/>
</dbReference>
<comment type="caution">
    <text evidence="3">The sequence shown here is derived from an EMBL/GenBank/DDBJ whole genome shotgun (WGS) entry which is preliminary data.</text>
</comment>
<dbReference type="SUPFAM" id="SSF52499">
    <property type="entry name" value="Isochorismatase-like hydrolases"/>
    <property type="match status" value="1"/>
</dbReference>
<keyword evidence="4" id="KW-1185">Reference proteome</keyword>
<dbReference type="Gene3D" id="3.40.50.850">
    <property type="entry name" value="Isochorismatase-like"/>
    <property type="match status" value="1"/>
</dbReference>
<dbReference type="PANTHER" id="PTHR43540:SF6">
    <property type="entry name" value="ISOCHORISMATASE-LIKE DOMAIN-CONTAINING PROTEIN"/>
    <property type="match status" value="1"/>
</dbReference>
<evidence type="ECO:0000313" key="3">
    <source>
        <dbReference type="EMBL" id="MBB1485882.1"/>
    </source>
</evidence>
<dbReference type="PANTHER" id="PTHR43540">
    <property type="entry name" value="PEROXYUREIDOACRYLATE/UREIDOACRYLATE AMIDOHYDROLASE-RELATED"/>
    <property type="match status" value="1"/>
</dbReference>
<dbReference type="AlphaFoldDB" id="A0A839IMZ5"/>
<dbReference type="GO" id="GO:0016787">
    <property type="term" value="F:hydrolase activity"/>
    <property type="evidence" value="ECO:0007669"/>
    <property type="project" value="UniProtKB-KW"/>
</dbReference>
<protein>
    <submittedName>
        <fullName evidence="3">Isochorismatase family protein</fullName>
    </submittedName>
</protein>
<gene>
    <name evidence="3" type="ORF">H4O21_04550</name>
</gene>